<evidence type="ECO:0000256" key="5">
    <source>
        <dbReference type="ARBA" id="ARBA00023288"/>
    </source>
</evidence>
<protein>
    <submittedName>
        <fullName evidence="8">BMP family ABC transporter substrate-binding protein</fullName>
    </submittedName>
</protein>
<feature type="chain" id="PRO_5046449649" evidence="6">
    <location>
        <begin position="22"/>
        <end position="462"/>
    </location>
</feature>
<dbReference type="InterPro" id="IPR050957">
    <property type="entry name" value="BMP_lipoprotein"/>
</dbReference>
<evidence type="ECO:0000256" key="4">
    <source>
        <dbReference type="ARBA" id="ARBA00023136"/>
    </source>
</evidence>
<keyword evidence="2" id="KW-1003">Cell membrane</keyword>
<dbReference type="PRINTS" id="PR01733">
    <property type="entry name" value="LIPPROTEIN48"/>
</dbReference>
<reference evidence="8" key="1">
    <citation type="submission" date="2024-03" db="EMBL/GenBank/DDBJ databases">
        <title>Complete genome sequence of Mycoplasma felifaucium Z921 isolated from the trachea of a cheetah.</title>
        <authorList>
            <person name="Spergser J."/>
        </authorList>
    </citation>
    <scope>NUCLEOTIDE SEQUENCE [LARGE SCALE GENOMIC DNA]</scope>
    <source>
        <strain evidence="8">Z921</strain>
    </source>
</reference>
<evidence type="ECO:0000256" key="1">
    <source>
        <dbReference type="ARBA" id="ARBA00004236"/>
    </source>
</evidence>
<keyword evidence="5" id="KW-0449">Lipoprotein</keyword>
<feature type="domain" description="ABC transporter substrate-binding protein PnrA-like" evidence="7">
    <location>
        <begin position="73"/>
        <end position="353"/>
    </location>
</feature>
<evidence type="ECO:0000259" key="7">
    <source>
        <dbReference type="Pfam" id="PF02608"/>
    </source>
</evidence>
<dbReference type="Proteomes" id="UP001477443">
    <property type="component" value="Chromosome"/>
</dbReference>
<dbReference type="PANTHER" id="PTHR34296:SF2">
    <property type="entry name" value="ABC TRANSPORTER GUANOSINE-BINDING PROTEIN NUPN"/>
    <property type="match status" value="1"/>
</dbReference>
<organism evidence="8 9">
    <name type="scientific">Mycoplasmopsis felifaucium</name>
    <dbReference type="NCBI Taxonomy" id="35768"/>
    <lineage>
        <taxon>Bacteria</taxon>
        <taxon>Bacillati</taxon>
        <taxon>Mycoplasmatota</taxon>
        <taxon>Mycoplasmoidales</taxon>
        <taxon>Metamycoplasmataceae</taxon>
        <taxon>Mycoplasmopsis</taxon>
    </lineage>
</organism>
<dbReference type="PIRSF" id="PIRSF032900">
    <property type="entry name" value="Mycoplasma_p48"/>
    <property type="match status" value="1"/>
</dbReference>
<dbReference type="RefSeq" id="WP_338822873.1">
    <property type="nucleotide sequence ID" value="NZ_CP148067.1"/>
</dbReference>
<dbReference type="EMBL" id="CP148067">
    <property type="protein sequence ID" value="WXL29243.1"/>
    <property type="molecule type" value="Genomic_DNA"/>
</dbReference>
<dbReference type="Pfam" id="PF02608">
    <property type="entry name" value="Bmp"/>
    <property type="match status" value="1"/>
</dbReference>
<gene>
    <name evidence="8" type="ORF">WG617_01160</name>
</gene>
<keyword evidence="9" id="KW-1185">Reference proteome</keyword>
<evidence type="ECO:0000313" key="9">
    <source>
        <dbReference type="Proteomes" id="UP001477443"/>
    </source>
</evidence>
<dbReference type="Gene3D" id="3.40.50.2300">
    <property type="match status" value="2"/>
</dbReference>
<name>A0ABZ2RR44_9BACT</name>
<evidence type="ECO:0000256" key="6">
    <source>
        <dbReference type="SAM" id="SignalP"/>
    </source>
</evidence>
<dbReference type="PROSITE" id="PS51257">
    <property type="entry name" value="PROKAR_LIPOPROTEIN"/>
    <property type="match status" value="1"/>
</dbReference>
<proteinExistence type="predicted"/>
<keyword evidence="3 6" id="KW-0732">Signal</keyword>
<sequence length="462" mass="50116">MNKKILLGLAPVATLAPVAMTVSCGETDEFFKEGQMKDANGQVVEGRKSISTLGHISSNPSFKLAENQKNNKTVFITDEGTIEDKSFNQSGWEAVHKLSYELGLDIAKSKGNRKLFNSYRQPEAGKLLPTYEQVIGSGQYKYIVLCGFTHGKPLETAFKNPKLLKLIEEKGMIFICVDFAPSSDDVTTAEKLKKYSISVMFDTAVAGYMAGYGLANYFAEKYPTEAAKRTIGAFGGIPWPAVSDFIIGTFAGIEEANKANAGKTTHSINTKINLDSGFESGSQKSSQAINEIKAAQAWYPVAGSLSVQASKLLDSDRFLIGVDADQAVSLTNVRIYTSVMKLVGQAIYNILGNLYTYGDVSRIPELATWATDHTAKMFGYNVQDATQRYVNVAPAHLLNAENDKLAEKSLNAAVAYYQANASTINSTLADLQERFKPSTGIAYPAIFQQVTDGLAAAINAQK</sequence>
<evidence type="ECO:0000256" key="2">
    <source>
        <dbReference type="ARBA" id="ARBA00022475"/>
    </source>
</evidence>
<feature type="signal peptide" evidence="6">
    <location>
        <begin position="1"/>
        <end position="21"/>
    </location>
</feature>
<dbReference type="InterPro" id="IPR008107">
    <property type="entry name" value="Mycoplasma_p48"/>
</dbReference>
<evidence type="ECO:0000256" key="3">
    <source>
        <dbReference type="ARBA" id="ARBA00022729"/>
    </source>
</evidence>
<accession>A0ABZ2RR44</accession>
<comment type="subcellular location">
    <subcellularLocation>
        <location evidence="1">Cell membrane</location>
    </subcellularLocation>
</comment>
<dbReference type="InterPro" id="IPR003760">
    <property type="entry name" value="PnrA-like"/>
</dbReference>
<keyword evidence="4" id="KW-0472">Membrane</keyword>
<evidence type="ECO:0000313" key="8">
    <source>
        <dbReference type="EMBL" id="WXL29243.1"/>
    </source>
</evidence>
<dbReference type="PANTHER" id="PTHR34296">
    <property type="entry name" value="TRANSCRIPTIONAL ACTIVATOR PROTEIN MED"/>
    <property type="match status" value="1"/>
</dbReference>